<dbReference type="AlphaFoldDB" id="A0A506PPJ0"/>
<dbReference type="OrthoDB" id="327939at2"/>
<comment type="caution">
    <text evidence="2">The sequence shown here is derived from an EMBL/GenBank/DDBJ whole genome shotgun (WGS) entry which is preliminary data.</text>
</comment>
<dbReference type="Proteomes" id="UP000317332">
    <property type="component" value="Unassembled WGS sequence"/>
</dbReference>
<keyword evidence="1" id="KW-0812">Transmembrane</keyword>
<name>A0A506PPJ0_9FLAO</name>
<keyword evidence="3" id="KW-1185">Reference proteome</keyword>
<evidence type="ECO:0000256" key="1">
    <source>
        <dbReference type="SAM" id="Phobius"/>
    </source>
</evidence>
<dbReference type="EMBL" id="VHIQ01000001">
    <property type="protein sequence ID" value="TPV35489.1"/>
    <property type="molecule type" value="Genomic_DNA"/>
</dbReference>
<evidence type="ECO:0000313" key="3">
    <source>
        <dbReference type="Proteomes" id="UP000317332"/>
    </source>
</evidence>
<gene>
    <name evidence="2" type="ORF">FJ651_00810</name>
</gene>
<feature type="transmembrane region" description="Helical" evidence="1">
    <location>
        <begin position="93"/>
        <end position="114"/>
    </location>
</feature>
<proteinExistence type="predicted"/>
<evidence type="ECO:0008006" key="4">
    <source>
        <dbReference type="Google" id="ProtNLM"/>
    </source>
</evidence>
<reference evidence="2 3" key="1">
    <citation type="submission" date="2019-06" db="EMBL/GenBank/DDBJ databases">
        <title>Flavobacteriaceae Paucihalobacterium erythroidium CWB-1, complete genome.</title>
        <authorList>
            <person name="Wu S."/>
        </authorList>
    </citation>
    <scope>NUCLEOTIDE SEQUENCE [LARGE SCALE GENOMIC DNA]</scope>
    <source>
        <strain evidence="2 3">CWB-1</strain>
    </source>
</reference>
<feature type="transmembrane region" description="Helical" evidence="1">
    <location>
        <begin position="43"/>
        <end position="60"/>
    </location>
</feature>
<feature type="transmembrane region" description="Helical" evidence="1">
    <location>
        <begin position="66"/>
        <end position="86"/>
    </location>
</feature>
<dbReference type="PANTHER" id="PTHR36974:SF1">
    <property type="entry name" value="DOXX FAMILY MEMBRANE PROTEIN"/>
    <property type="match status" value="1"/>
</dbReference>
<organism evidence="2 3">
    <name type="scientific">Paucihalobacter ruber</name>
    <dbReference type="NCBI Taxonomy" id="2567861"/>
    <lineage>
        <taxon>Bacteria</taxon>
        <taxon>Pseudomonadati</taxon>
        <taxon>Bacteroidota</taxon>
        <taxon>Flavobacteriia</taxon>
        <taxon>Flavobacteriales</taxon>
        <taxon>Flavobacteriaceae</taxon>
        <taxon>Paucihalobacter</taxon>
    </lineage>
</organism>
<accession>A0A506PPJ0</accession>
<dbReference type="PANTHER" id="PTHR36974">
    <property type="entry name" value="MEMBRANE PROTEIN-RELATED"/>
    <property type="match status" value="1"/>
</dbReference>
<keyword evidence="1" id="KW-1133">Transmembrane helix</keyword>
<feature type="transmembrane region" description="Helical" evidence="1">
    <location>
        <begin position="6"/>
        <end position="23"/>
    </location>
</feature>
<sequence>MNQPWHYYLMAVMYIFAGIMHFIKPKIYMRVMPRFLPAHKQLVYYSGIAEIIVGAALFIPDLASSAIYGIVVMLLVFMLVHVNMIFDKKAAAGIPFWILILRIPLQFGLMFWAYQYL</sequence>
<protein>
    <recommendedName>
        <fullName evidence="4">DoxX family protein</fullName>
    </recommendedName>
</protein>
<keyword evidence="1" id="KW-0472">Membrane</keyword>
<dbReference type="RefSeq" id="WP_140988499.1">
    <property type="nucleotide sequence ID" value="NZ_VHIQ01000001.1"/>
</dbReference>
<evidence type="ECO:0000313" key="2">
    <source>
        <dbReference type="EMBL" id="TPV35489.1"/>
    </source>
</evidence>